<dbReference type="eggNOG" id="ENOG502SDB9">
    <property type="taxonomic scope" value="Eukaryota"/>
</dbReference>
<protein>
    <submittedName>
        <fullName evidence="3">Uncharacterized protein</fullName>
    </submittedName>
</protein>
<reference evidence="3 4" key="1">
    <citation type="journal article" date="2012" name="Genome Biol.">
        <title>Genome and low-iron response of an oceanic diatom adapted to chronic iron limitation.</title>
        <authorList>
            <person name="Lommer M."/>
            <person name="Specht M."/>
            <person name="Roy A.S."/>
            <person name="Kraemer L."/>
            <person name="Andreson R."/>
            <person name="Gutowska M.A."/>
            <person name="Wolf J."/>
            <person name="Bergner S.V."/>
            <person name="Schilhabel M.B."/>
            <person name="Klostermeier U.C."/>
            <person name="Beiko R.G."/>
            <person name="Rosenstiel P."/>
            <person name="Hippler M."/>
            <person name="Laroche J."/>
        </authorList>
    </citation>
    <scope>NUCLEOTIDE SEQUENCE [LARGE SCALE GENOMIC DNA]</scope>
    <source>
        <strain evidence="3 4">CCMP1005</strain>
    </source>
</reference>
<dbReference type="EMBL" id="AGNL01016090">
    <property type="protein sequence ID" value="EJK65267.1"/>
    <property type="molecule type" value="Genomic_DNA"/>
</dbReference>
<comment type="similarity">
    <text evidence="1">Belongs to the sel-1 family.</text>
</comment>
<dbReference type="Proteomes" id="UP000266841">
    <property type="component" value="Unassembled WGS sequence"/>
</dbReference>
<sequence>TPLPPGEASQLSMIQKRVSKGDAAAISYFAQQYYFGKLGLTKDIPRAIELWTEAVELGSLEGHAFLGHTYCTGNSVKQDKTRGVRHWQEAAMRGHVPSRHNLGVAEFKNGNDELAVQHWMISAKMGDEKSLNDIKHMFIEGQATKAQYAEALRGYGDALLAMSPPTIASAKPPGEAVRTKSGVQGAVPCSAPPPEDQTIKGQQSEPGGRAAPGRRGSGGRTSDASLRMDDAVPGRPDRPQRELRRSSGRRRDL</sequence>
<dbReference type="SMART" id="SM00671">
    <property type="entry name" value="SEL1"/>
    <property type="match status" value="3"/>
</dbReference>
<organism evidence="3 4">
    <name type="scientific">Thalassiosira oceanica</name>
    <name type="common">Marine diatom</name>
    <dbReference type="NCBI Taxonomy" id="159749"/>
    <lineage>
        <taxon>Eukaryota</taxon>
        <taxon>Sar</taxon>
        <taxon>Stramenopiles</taxon>
        <taxon>Ochrophyta</taxon>
        <taxon>Bacillariophyta</taxon>
        <taxon>Coscinodiscophyceae</taxon>
        <taxon>Thalassiosirophycidae</taxon>
        <taxon>Thalassiosirales</taxon>
        <taxon>Thalassiosiraceae</taxon>
        <taxon>Thalassiosira</taxon>
    </lineage>
</organism>
<dbReference type="AlphaFoldDB" id="K0T4J3"/>
<evidence type="ECO:0000313" key="3">
    <source>
        <dbReference type="EMBL" id="EJK65267.1"/>
    </source>
</evidence>
<comment type="caution">
    <text evidence="3">The sequence shown here is derived from an EMBL/GenBank/DDBJ whole genome shotgun (WGS) entry which is preliminary data.</text>
</comment>
<dbReference type="InterPro" id="IPR006597">
    <property type="entry name" value="Sel1-like"/>
</dbReference>
<dbReference type="InterPro" id="IPR011990">
    <property type="entry name" value="TPR-like_helical_dom_sf"/>
</dbReference>
<name>K0T4J3_THAOC</name>
<dbReference type="PANTHER" id="PTHR11102:SF160">
    <property type="entry name" value="ERAD-ASSOCIATED E3 UBIQUITIN-PROTEIN LIGASE COMPONENT HRD3"/>
    <property type="match status" value="1"/>
</dbReference>
<feature type="non-terminal residue" evidence="3">
    <location>
        <position position="1"/>
    </location>
</feature>
<accession>K0T4J3</accession>
<dbReference type="InterPro" id="IPR050767">
    <property type="entry name" value="Sel1_AlgK"/>
</dbReference>
<dbReference type="SUPFAM" id="SSF81901">
    <property type="entry name" value="HCP-like"/>
    <property type="match status" value="1"/>
</dbReference>
<gene>
    <name evidence="3" type="ORF">THAOC_13893</name>
</gene>
<feature type="compositionally biased region" description="Basic and acidic residues" evidence="2">
    <location>
        <begin position="226"/>
        <end position="253"/>
    </location>
</feature>
<evidence type="ECO:0000313" key="4">
    <source>
        <dbReference type="Proteomes" id="UP000266841"/>
    </source>
</evidence>
<evidence type="ECO:0000256" key="1">
    <source>
        <dbReference type="ARBA" id="ARBA00038101"/>
    </source>
</evidence>
<evidence type="ECO:0000256" key="2">
    <source>
        <dbReference type="SAM" id="MobiDB-lite"/>
    </source>
</evidence>
<proteinExistence type="inferred from homology"/>
<keyword evidence="4" id="KW-1185">Reference proteome</keyword>
<dbReference type="PANTHER" id="PTHR11102">
    <property type="entry name" value="SEL-1-LIKE PROTEIN"/>
    <property type="match status" value="1"/>
</dbReference>
<feature type="region of interest" description="Disordered" evidence="2">
    <location>
        <begin position="170"/>
        <end position="253"/>
    </location>
</feature>
<dbReference type="Pfam" id="PF08238">
    <property type="entry name" value="Sel1"/>
    <property type="match status" value="2"/>
</dbReference>
<dbReference type="Gene3D" id="1.25.40.10">
    <property type="entry name" value="Tetratricopeptide repeat domain"/>
    <property type="match status" value="1"/>
</dbReference>